<feature type="domain" description="S1 motif" evidence="3">
    <location>
        <begin position="248"/>
        <end position="318"/>
    </location>
</feature>
<reference evidence="5" key="1">
    <citation type="submission" date="2017-09" db="EMBL/GenBank/DDBJ databases">
        <title>Depth-based differentiation of microbial function through sediment-hosted aquifers and enrichment of novel symbionts in the deep terrestrial subsurface.</title>
        <authorList>
            <person name="Probst A.J."/>
            <person name="Ladd B."/>
            <person name="Jarett J.K."/>
            <person name="Geller-Mcgrath D.E."/>
            <person name="Sieber C.M.K."/>
            <person name="Emerson J.B."/>
            <person name="Anantharaman K."/>
            <person name="Thomas B.C."/>
            <person name="Malmstrom R."/>
            <person name="Stieglmeier M."/>
            <person name="Klingl A."/>
            <person name="Woyke T."/>
            <person name="Ryan C.M."/>
            <person name="Banfield J.F."/>
        </authorList>
    </citation>
    <scope>NUCLEOTIDE SEQUENCE [LARGE SCALE GENOMIC DNA]</scope>
</reference>
<sequence>MAGLFMHRTGCIHRFSVETYSAGLLLHYFLSCVILWFSMATVTTNEATGKMGQLLAAHQDMVELPAVGEIIAGSIIDKGRNAMYIDLGPLGVGVIYGRDLFDDMDTFQTANLGDPVEATVVRYDNEESLIELSLQSATRERSWTELRRKMETGDVFETEVIDANKGGLLVRVNGVTGFLPVSQLAPDHYPRVEGGDKHKIFERLKELVGTPLNVKVLTADQDNEKLIVSEKAAVSDELSAALENVNVGDVVDGTVSGIVDFGVFVKFVLEGKELEGLVHISELAWQRVDKVDDFVSVGDPVQAKVIGVDGLRISLSMKQLQDDPWMSVAEKYTIGERVKGEVLKVTPFGGFIKLDNDIHGLVHVSELPDEVQSDPTKLLEAGKKKFFTIISIEPKNHRLGLSLRKDAGMTKGAVESRETTEAQKGVVGDTPEPPSGPTT</sequence>
<dbReference type="InterPro" id="IPR052757">
    <property type="entry name" value="Ribosomal_protein_S1"/>
</dbReference>
<dbReference type="Gene3D" id="2.40.50.140">
    <property type="entry name" value="Nucleic acid-binding proteins"/>
    <property type="match status" value="4"/>
</dbReference>
<evidence type="ECO:0000313" key="5">
    <source>
        <dbReference type="Proteomes" id="UP000230731"/>
    </source>
</evidence>
<keyword evidence="2" id="KW-0812">Transmembrane</keyword>
<dbReference type="InterPro" id="IPR035104">
    <property type="entry name" value="Ribosomal_protein_S1-like"/>
</dbReference>
<proteinExistence type="predicted"/>
<keyword evidence="2" id="KW-1133">Transmembrane helix</keyword>
<keyword evidence="4" id="KW-0689">Ribosomal protein</keyword>
<protein>
    <submittedName>
        <fullName evidence="4">30S ribosomal protein S1</fullName>
    </submittedName>
</protein>
<dbReference type="EMBL" id="PEZP01000030">
    <property type="protein sequence ID" value="PIT98122.1"/>
    <property type="molecule type" value="Genomic_DNA"/>
</dbReference>
<feature type="domain" description="S1 motif" evidence="3">
    <location>
        <begin position="335"/>
        <end position="404"/>
    </location>
</feature>
<gene>
    <name evidence="4" type="ORF">COT71_02390</name>
</gene>
<dbReference type="GO" id="GO:0005840">
    <property type="term" value="C:ribosome"/>
    <property type="evidence" value="ECO:0007669"/>
    <property type="project" value="UniProtKB-KW"/>
</dbReference>
<evidence type="ECO:0000256" key="1">
    <source>
        <dbReference type="SAM" id="MobiDB-lite"/>
    </source>
</evidence>
<dbReference type="GO" id="GO:0003676">
    <property type="term" value="F:nucleic acid binding"/>
    <property type="evidence" value="ECO:0007669"/>
    <property type="project" value="InterPro"/>
</dbReference>
<comment type="caution">
    <text evidence="4">The sequence shown here is derived from an EMBL/GenBank/DDBJ whole genome shotgun (WGS) entry which is preliminary data.</text>
</comment>
<dbReference type="CDD" id="cd04465">
    <property type="entry name" value="S1_RPS1_repeat_ec2_hs2"/>
    <property type="match status" value="1"/>
</dbReference>
<dbReference type="AlphaFoldDB" id="A0A2M6WZ82"/>
<evidence type="ECO:0000313" key="4">
    <source>
        <dbReference type="EMBL" id="PIT98122.1"/>
    </source>
</evidence>
<dbReference type="SMART" id="SM00316">
    <property type="entry name" value="S1"/>
    <property type="match status" value="4"/>
</dbReference>
<dbReference type="SUPFAM" id="SSF50249">
    <property type="entry name" value="Nucleic acid-binding proteins"/>
    <property type="match status" value="4"/>
</dbReference>
<feature type="compositionally biased region" description="Basic and acidic residues" evidence="1">
    <location>
        <begin position="409"/>
        <end position="421"/>
    </location>
</feature>
<dbReference type="PROSITE" id="PS50126">
    <property type="entry name" value="S1"/>
    <property type="match status" value="4"/>
</dbReference>
<keyword evidence="4" id="KW-0687">Ribonucleoprotein</keyword>
<feature type="domain" description="S1 motif" evidence="3">
    <location>
        <begin position="153"/>
        <end position="231"/>
    </location>
</feature>
<accession>A0A2M6WZ82</accession>
<keyword evidence="2" id="KW-0472">Membrane</keyword>
<feature type="region of interest" description="Disordered" evidence="1">
    <location>
        <begin position="409"/>
        <end position="439"/>
    </location>
</feature>
<feature type="transmembrane region" description="Helical" evidence="2">
    <location>
        <begin position="20"/>
        <end position="39"/>
    </location>
</feature>
<dbReference type="PANTHER" id="PTHR47559:SF1">
    <property type="entry name" value="OS03G0844900 PROTEIN"/>
    <property type="match status" value="1"/>
</dbReference>
<dbReference type="InterPro" id="IPR012340">
    <property type="entry name" value="NA-bd_OB-fold"/>
</dbReference>
<dbReference type="PANTHER" id="PTHR47559">
    <property type="entry name" value="OS03G0844900 PROTEIN"/>
    <property type="match status" value="1"/>
</dbReference>
<dbReference type="Proteomes" id="UP000230731">
    <property type="component" value="Unassembled WGS sequence"/>
</dbReference>
<evidence type="ECO:0000259" key="3">
    <source>
        <dbReference type="PROSITE" id="PS50126"/>
    </source>
</evidence>
<dbReference type="PRINTS" id="PR00681">
    <property type="entry name" value="RIBOSOMALS1"/>
</dbReference>
<feature type="domain" description="S1 motif" evidence="3">
    <location>
        <begin position="68"/>
        <end position="135"/>
    </location>
</feature>
<name>A0A2M6WZ82_9BACT</name>
<dbReference type="Pfam" id="PF00575">
    <property type="entry name" value="S1"/>
    <property type="match status" value="3"/>
</dbReference>
<evidence type="ECO:0000256" key="2">
    <source>
        <dbReference type="SAM" id="Phobius"/>
    </source>
</evidence>
<dbReference type="InterPro" id="IPR003029">
    <property type="entry name" value="S1_domain"/>
</dbReference>
<organism evidence="4 5">
    <name type="scientific">Candidatus Andersenbacteria bacterium CG10_big_fil_rev_8_21_14_0_10_54_11</name>
    <dbReference type="NCBI Taxonomy" id="1974485"/>
    <lineage>
        <taxon>Bacteria</taxon>
        <taxon>Candidatus Anderseniibacteriota</taxon>
    </lineage>
</organism>